<name>A0ACB8C1C6_DERSI</name>
<accession>A0ACB8C1C6</accession>
<dbReference type="Proteomes" id="UP000821865">
    <property type="component" value="Chromosome 9"/>
</dbReference>
<organism evidence="1 2">
    <name type="scientific">Dermacentor silvarum</name>
    <name type="common">Tick</name>
    <dbReference type="NCBI Taxonomy" id="543639"/>
    <lineage>
        <taxon>Eukaryota</taxon>
        <taxon>Metazoa</taxon>
        <taxon>Ecdysozoa</taxon>
        <taxon>Arthropoda</taxon>
        <taxon>Chelicerata</taxon>
        <taxon>Arachnida</taxon>
        <taxon>Acari</taxon>
        <taxon>Parasitiformes</taxon>
        <taxon>Ixodida</taxon>
        <taxon>Ixodoidea</taxon>
        <taxon>Ixodidae</taxon>
        <taxon>Rhipicephalinae</taxon>
        <taxon>Dermacentor</taxon>
    </lineage>
</organism>
<sequence length="115" mass="13485">MNITVCGKRTNERYVFRMHVQEKGEPFEQFLRYLQLNIQSCQFSQLKDSLLRDQIVYGMLREQDLSLARAVRMCRAAEVAKKQDEMLEETKETVAKVEQEARNEYAHSPASFPPL</sequence>
<dbReference type="EMBL" id="CM023478">
    <property type="protein sequence ID" value="KAH7932619.1"/>
    <property type="molecule type" value="Genomic_DNA"/>
</dbReference>
<proteinExistence type="predicted"/>
<reference evidence="1" key="1">
    <citation type="submission" date="2020-05" db="EMBL/GenBank/DDBJ databases">
        <title>Large-scale comparative analyses of tick genomes elucidate their genetic diversity and vector capacities.</title>
        <authorList>
            <person name="Jia N."/>
            <person name="Wang J."/>
            <person name="Shi W."/>
            <person name="Du L."/>
            <person name="Sun Y."/>
            <person name="Zhan W."/>
            <person name="Jiang J."/>
            <person name="Wang Q."/>
            <person name="Zhang B."/>
            <person name="Ji P."/>
            <person name="Sakyi L.B."/>
            <person name="Cui X."/>
            <person name="Yuan T."/>
            <person name="Jiang B."/>
            <person name="Yang W."/>
            <person name="Lam T.T.-Y."/>
            <person name="Chang Q."/>
            <person name="Ding S."/>
            <person name="Wang X."/>
            <person name="Zhu J."/>
            <person name="Ruan X."/>
            <person name="Zhao L."/>
            <person name="Wei J."/>
            <person name="Que T."/>
            <person name="Du C."/>
            <person name="Cheng J."/>
            <person name="Dai P."/>
            <person name="Han X."/>
            <person name="Huang E."/>
            <person name="Gao Y."/>
            <person name="Liu J."/>
            <person name="Shao H."/>
            <person name="Ye R."/>
            <person name="Li L."/>
            <person name="Wei W."/>
            <person name="Wang X."/>
            <person name="Wang C."/>
            <person name="Yang T."/>
            <person name="Huo Q."/>
            <person name="Li W."/>
            <person name="Guo W."/>
            <person name="Chen H."/>
            <person name="Zhou L."/>
            <person name="Ni X."/>
            <person name="Tian J."/>
            <person name="Zhou Y."/>
            <person name="Sheng Y."/>
            <person name="Liu T."/>
            <person name="Pan Y."/>
            <person name="Xia L."/>
            <person name="Li J."/>
            <person name="Zhao F."/>
            <person name="Cao W."/>
        </authorList>
    </citation>
    <scope>NUCLEOTIDE SEQUENCE</scope>
    <source>
        <strain evidence="1">Dsil-2018</strain>
    </source>
</reference>
<comment type="caution">
    <text evidence="1">The sequence shown here is derived from an EMBL/GenBank/DDBJ whole genome shotgun (WGS) entry which is preliminary data.</text>
</comment>
<gene>
    <name evidence="1" type="ORF">HPB49_000095</name>
</gene>
<evidence type="ECO:0000313" key="1">
    <source>
        <dbReference type="EMBL" id="KAH7932619.1"/>
    </source>
</evidence>
<protein>
    <submittedName>
        <fullName evidence="1">Uncharacterized protein</fullName>
    </submittedName>
</protein>
<keyword evidence="2" id="KW-1185">Reference proteome</keyword>
<evidence type="ECO:0000313" key="2">
    <source>
        <dbReference type="Proteomes" id="UP000821865"/>
    </source>
</evidence>